<dbReference type="Pfam" id="PF00155">
    <property type="entry name" value="Aminotran_1_2"/>
    <property type="match status" value="1"/>
</dbReference>
<protein>
    <submittedName>
        <fullName evidence="5">Aminotransferase class I/II-fold pyridoxal phosphate-dependent enzyme</fullName>
    </submittedName>
</protein>
<comment type="caution">
    <text evidence="5">The sequence shown here is derived from an EMBL/GenBank/DDBJ whole genome shotgun (WGS) entry which is preliminary data.</text>
</comment>
<dbReference type="InterPro" id="IPR050087">
    <property type="entry name" value="AON_synthase_class-II"/>
</dbReference>
<evidence type="ECO:0000256" key="2">
    <source>
        <dbReference type="ARBA" id="ARBA00022679"/>
    </source>
</evidence>
<dbReference type="GO" id="GO:0008483">
    <property type="term" value="F:transaminase activity"/>
    <property type="evidence" value="ECO:0007669"/>
    <property type="project" value="UniProtKB-KW"/>
</dbReference>
<dbReference type="InterPro" id="IPR015422">
    <property type="entry name" value="PyrdxlP-dep_Trfase_small"/>
</dbReference>
<gene>
    <name evidence="5" type="ORF">ACFS7Z_22540</name>
</gene>
<evidence type="ECO:0000313" key="6">
    <source>
        <dbReference type="Proteomes" id="UP001597641"/>
    </source>
</evidence>
<keyword evidence="5" id="KW-0032">Aminotransferase</keyword>
<reference evidence="6" key="1">
    <citation type="journal article" date="2019" name="Int. J. Syst. Evol. Microbiol.">
        <title>The Global Catalogue of Microorganisms (GCM) 10K type strain sequencing project: providing services to taxonomists for standard genome sequencing and annotation.</title>
        <authorList>
            <consortium name="The Broad Institute Genomics Platform"/>
            <consortium name="The Broad Institute Genome Sequencing Center for Infectious Disease"/>
            <person name="Wu L."/>
            <person name="Ma J."/>
        </authorList>
    </citation>
    <scope>NUCLEOTIDE SEQUENCE [LARGE SCALE GENOMIC DNA]</scope>
    <source>
        <strain evidence="6">KCTC 23984</strain>
    </source>
</reference>
<dbReference type="PANTHER" id="PTHR13693">
    <property type="entry name" value="CLASS II AMINOTRANSFERASE/8-AMINO-7-OXONONANOATE SYNTHASE"/>
    <property type="match status" value="1"/>
</dbReference>
<name>A0ABW6C1I5_9BACT</name>
<dbReference type="SUPFAM" id="SSF53383">
    <property type="entry name" value="PLP-dependent transferases"/>
    <property type="match status" value="1"/>
</dbReference>
<dbReference type="Proteomes" id="UP001597641">
    <property type="component" value="Unassembled WGS sequence"/>
</dbReference>
<dbReference type="InterPro" id="IPR004839">
    <property type="entry name" value="Aminotransferase_I/II_large"/>
</dbReference>
<keyword evidence="6" id="KW-1185">Reference proteome</keyword>
<feature type="domain" description="Aminotransferase class I/classII large" evidence="4">
    <location>
        <begin position="51"/>
        <end position="296"/>
    </location>
</feature>
<dbReference type="PANTHER" id="PTHR13693:SF100">
    <property type="entry name" value="8-AMINO-7-OXONONANOATE SYNTHASE"/>
    <property type="match status" value="1"/>
</dbReference>
<keyword evidence="3" id="KW-0663">Pyridoxal phosphate</keyword>
<keyword evidence="2" id="KW-0808">Transferase</keyword>
<dbReference type="InterPro" id="IPR015421">
    <property type="entry name" value="PyrdxlP-dep_Trfase_major"/>
</dbReference>
<proteinExistence type="predicted"/>
<evidence type="ECO:0000256" key="1">
    <source>
        <dbReference type="ARBA" id="ARBA00001933"/>
    </source>
</evidence>
<dbReference type="EMBL" id="JBHUOX010000025">
    <property type="protein sequence ID" value="MFD3003159.1"/>
    <property type="molecule type" value="Genomic_DNA"/>
</dbReference>
<dbReference type="Gene3D" id="3.40.640.10">
    <property type="entry name" value="Type I PLP-dependent aspartate aminotransferase-like (Major domain)"/>
    <property type="match status" value="1"/>
</dbReference>
<evidence type="ECO:0000313" key="5">
    <source>
        <dbReference type="EMBL" id="MFD3003159.1"/>
    </source>
</evidence>
<accession>A0ABW6C1I5</accession>
<dbReference type="InterPro" id="IPR015424">
    <property type="entry name" value="PyrdxlP-dep_Trfase"/>
</dbReference>
<evidence type="ECO:0000256" key="3">
    <source>
        <dbReference type="ARBA" id="ARBA00022898"/>
    </source>
</evidence>
<organism evidence="5 6">
    <name type="scientific">Pontibacter toksunensis</name>
    <dbReference type="NCBI Taxonomy" id="1332631"/>
    <lineage>
        <taxon>Bacteria</taxon>
        <taxon>Pseudomonadati</taxon>
        <taxon>Bacteroidota</taxon>
        <taxon>Cytophagia</taxon>
        <taxon>Cytophagales</taxon>
        <taxon>Hymenobacteraceae</taxon>
        <taxon>Pontibacter</taxon>
    </lineage>
</organism>
<evidence type="ECO:0000259" key="4">
    <source>
        <dbReference type="Pfam" id="PF00155"/>
    </source>
</evidence>
<sequence length="310" mass="34382">MQGLERGVLAPSSLHLFWDVMGKLGKDALVLADDKVYQVARWGLERAACHGASVLFFEHHNPKSLEQQLKRQCTSHCRMVFVLTDGWCPHCGKAAPLPQYLALARKHNGFLLIDDTQALGVLGKSPTRRMPYGEGGGGLLQWFGLRGQDIITICSLAKGFGVPVSVMSGSASWINQFVRQSETRVHSSPVSVAHVHAALHALSVNRKHGQVLRQKLLQNVRRFRKSVSRLGFSARGSFFPVQTLRHSLDIPPQVLYQKLSEMGIKALLLESHESIEPRVSFCLSASHTTDQLRRMAVCLSKVSNFVTLMV</sequence>
<dbReference type="RefSeq" id="WP_377489991.1">
    <property type="nucleotide sequence ID" value="NZ_JBHUOX010000025.1"/>
</dbReference>
<dbReference type="Gene3D" id="3.90.1150.10">
    <property type="entry name" value="Aspartate Aminotransferase, domain 1"/>
    <property type="match status" value="1"/>
</dbReference>
<comment type="cofactor">
    <cofactor evidence="1">
        <name>pyridoxal 5'-phosphate</name>
        <dbReference type="ChEBI" id="CHEBI:597326"/>
    </cofactor>
</comment>